<evidence type="ECO:0000313" key="7">
    <source>
        <dbReference type="Proteomes" id="UP000774804"/>
    </source>
</evidence>
<dbReference type="EMBL" id="RCMV01001388">
    <property type="protein sequence ID" value="KAG3208835.1"/>
    <property type="molecule type" value="Genomic_DNA"/>
</dbReference>
<dbReference type="Proteomes" id="UP000697107">
    <property type="component" value="Unassembled WGS sequence"/>
</dbReference>
<proteinExistence type="predicted"/>
<accession>A0A8T1JQ79</accession>
<dbReference type="Proteomes" id="UP000736787">
    <property type="component" value="Unassembled WGS sequence"/>
</dbReference>
<sequence>METPDPAEIREEEEEARAEDIARGDAQVRVPARDGQGGDMERGVTLTKGLAATRRRRTKARKKTCSASRPRRQGRWGEWSRYGRRPEGESCSMSSSSSWLDNRRQVKNRLNLERRSTRPWGLR</sequence>
<evidence type="ECO:0000313" key="5">
    <source>
        <dbReference type="EMBL" id="KAG2963724.1"/>
    </source>
</evidence>
<evidence type="ECO:0000313" key="2">
    <source>
        <dbReference type="EMBL" id="KAG2831609.1"/>
    </source>
</evidence>
<evidence type="ECO:0000313" key="6">
    <source>
        <dbReference type="EMBL" id="KAG3208835.1"/>
    </source>
</evidence>
<dbReference type="EMBL" id="RCMI01002984">
    <property type="protein sequence ID" value="KAG2873984.1"/>
    <property type="molecule type" value="Genomic_DNA"/>
</dbReference>
<organism evidence="3 7">
    <name type="scientific">Phytophthora cactorum</name>
    <dbReference type="NCBI Taxonomy" id="29920"/>
    <lineage>
        <taxon>Eukaryota</taxon>
        <taxon>Sar</taxon>
        <taxon>Stramenopiles</taxon>
        <taxon>Oomycota</taxon>
        <taxon>Peronosporomycetes</taxon>
        <taxon>Peronosporales</taxon>
        <taxon>Peronosporaceae</taxon>
        <taxon>Phytophthora</taxon>
    </lineage>
</organism>
<gene>
    <name evidence="2" type="ORF">PC113_g20897</name>
    <name evidence="3" type="ORF">PC115_g24239</name>
    <name evidence="4" type="ORF">PC117_g22957</name>
    <name evidence="5" type="ORF">PC118_g20737</name>
    <name evidence="6" type="ORF">PC129_g20144</name>
</gene>
<comment type="caution">
    <text evidence="3">The sequence shown here is derived from an EMBL/GenBank/DDBJ whole genome shotgun (WGS) entry which is preliminary data.</text>
</comment>
<dbReference type="EMBL" id="RCMK01001332">
    <property type="protein sequence ID" value="KAG2896587.1"/>
    <property type="molecule type" value="Genomic_DNA"/>
</dbReference>
<dbReference type="EMBL" id="RCMG01001271">
    <property type="protein sequence ID" value="KAG2831609.1"/>
    <property type="molecule type" value="Genomic_DNA"/>
</dbReference>
<feature type="region of interest" description="Disordered" evidence="1">
    <location>
        <begin position="1"/>
        <end position="123"/>
    </location>
</feature>
<protein>
    <submittedName>
        <fullName evidence="3">Uncharacterized protein</fullName>
    </submittedName>
</protein>
<evidence type="ECO:0000256" key="1">
    <source>
        <dbReference type="SAM" id="MobiDB-lite"/>
    </source>
</evidence>
<dbReference type="Proteomes" id="UP000735874">
    <property type="component" value="Unassembled WGS sequence"/>
</dbReference>
<dbReference type="Proteomes" id="UP000774804">
    <property type="component" value="Unassembled WGS sequence"/>
</dbReference>
<dbReference type="EMBL" id="RCML01001299">
    <property type="protein sequence ID" value="KAG2963724.1"/>
    <property type="molecule type" value="Genomic_DNA"/>
</dbReference>
<dbReference type="AlphaFoldDB" id="A0A8T1JQ79"/>
<name>A0A8T1JQ79_9STRA</name>
<evidence type="ECO:0000313" key="4">
    <source>
        <dbReference type="EMBL" id="KAG2896587.1"/>
    </source>
</evidence>
<feature type="compositionally biased region" description="Basic residues" evidence="1">
    <location>
        <begin position="53"/>
        <end position="74"/>
    </location>
</feature>
<dbReference type="Proteomes" id="UP000760860">
    <property type="component" value="Unassembled WGS sequence"/>
</dbReference>
<evidence type="ECO:0000313" key="3">
    <source>
        <dbReference type="EMBL" id="KAG2873984.1"/>
    </source>
</evidence>
<reference evidence="3" key="1">
    <citation type="submission" date="2018-10" db="EMBL/GenBank/DDBJ databases">
        <title>Effector identification in a new, highly contiguous assembly of the strawberry crown rot pathogen Phytophthora cactorum.</title>
        <authorList>
            <person name="Armitage A.D."/>
            <person name="Nellist C.F."/>
            <person name="Bates H."/>
            <person name="Vickerstaff R.J."/>
            <person name="Harrison R.J."/>
        </authorList>
    </citation>
    <scope>NUCLEOTIDE SEQUENCE</scope>
    <source>
        <strain evidence="2">15-7</strain>
        <strain evidence="3">4032</strain>
        <strain evidence="4">4040</strain>
        <strain evidence="5">P415</strain>
        <strain evidence="6">P421</strain>
    </source>
</reference>